<dbReference type="PANTHER" id="PTHR43736">
    <property type="entry name" value="ADP-RIBOSE PYROPHOSPHATASE"/>
    <property type="match status" value="1"/>
</dbReference>
<name>A0A841K0M1_9BACT</name>
<sequence>MTREYPAAPLVGVGAVVLDGDRVLLIRRGQEPMKGQWSIPGGALEVGETLLEGVRREVLEETGLDIEPVALIEVLDRIARDADGRVQYHYVLVDYLCRVTGGDLHCATDATEARWASREELEGVAAFTVAVIEKAMALHAAPSASIPPAVPSNQGN</sequence>
<feature type="domain" description="Nudix hydrolase" evidence="3">
    <location>
        <begin position="8"/>
        <end position="137"/>
    </location>
</feature>
<comment type="similarity">
    <text evidence="2">Belongs to the Nudix hydrolase family.</text>
</comment>
<organism evidence="4 5">
    <name type="scientific">Silvibacterium bohemicum</name>
    <dbReference type="NCBI Taxonomy" id="1577686"/>
    <lineage>
        <taxon>Bacteria</taxon>
        <taxon>Pseudomonadati</taxon>
        <taxon>Acidobacteriota</taxon>
        <taxon>Terriglobia</taxon>
        <taxon>Terriglobales</taxon>
        <taxon>Acidobacteriaceae</taxon>
        <taxon>Silvibacterium</taxon>
    </lineage>
</organism>
<dbReference type="PANTHER" id="PTHR43736:SF1">
    <property type="entry name" value="DIHYDRONEOPTERIN TRIPHOSPHATE DIPHOSPHATASE"/>
    <property type="match status" value="1"/>
</dbReference>
<evidence type="ECO:0000313" key="4">
    <source>
        <dbReference type="EMBL" id="MBB6144198.1"/>
    </source>
</evidence>
<dbReference type="InterPro" id="IPR020476">
    <property type="entry name" value="Nudix_hydrolase"/>
</dbReference>
<keyword evidence="1 2" id="KW-0378">Hydrolase</keyword>
<dbReference type="OrthoDB" id="9810648at2"/>
<dbReference type="PROSITE" id="PS51462">
    <property type="entry name" value="NUDIX"/>
    <property type="match status" value="1"/>
</dbReference>
<evidence type="ECO:0000256" key="1">
    <source>
        <dbReference type="ARBA" id="ARBA00022801"/>
    </source>
</evidence>
<dbReference type="Gene3D" id="3.90.79.10">
    <property type="entry name" value="Nucleoside Triphosphate Pyrophosphohydrolase"/>
    <property type="match status" value="1"/>
</dbReference>
<accession>A0A841K0M1</accession>
<dbReference type="Pfam" id="PF00293">
    <property type="entry name" value="NUDIX"/>
    <property type="match status" value="1"/>
</dbReference>
<proteinExistence type="inferred from homology"/>
<comment type="caution">
    <text evidence="4">The sequence shown here is derived from an EMBL/GenBank/DDBJ whole genome shotgun (WGS) entry which is preliminary data.</text>
</comment>
<dbReference type="InterPro" id="IPR015797">
    <property type="entry name" value="NUDIX_hydrolase-like_dom_sf"/>
</dbReference>
<keyword evidence="5" id="KW-1185">Reference proteome</keyword>
<dbReference type="GO" id="GO:0016787">
    <property type="term" value="F:hydrolase activity"/>
    <property type="evidence" value="ECO:0007669"/>
    <property type="project" value="UniProtKB-KW"/>
</dbReference>
<dbReference type="PRINTS" id="PR00502">
    <property type="entry name" value="NUDIXFAMILY"/>
</dbReference>
<dbReference type="InterPro" id="IPR020084">
    <property type="entry name" value="NUDIX_hydrolase_CS"/>
</dbReference>
<dbReference type="SUPFAM" id="SSF55811">
    <property type="entry name" value="Nudix"/>
    <property type="match status" value="1"/>
</dbReference>
<evidence type="ECO:0000259" key="3">
    <source>
        <dbReference type="PROSITE" id="PS51462"/>
    </source>
</evidence>
<dbReference type="EMBL" id="JACHEK010000004">
    <property type="protein sequence ID" value="MBB6144198.1"/>
    <property type="molecule type" value="Genomic_DNA"/>
</dbReference>
<dbReference type="AlphaFoldDB" id="A0A841K0M1"/>
<dbReference type="InterPro" id="IPR000086">
    <property type="entry name" value="NUDIX_hydrolase_dom"/>
</dbReference>
<protein>
    <submittedName>
        <fullName evidence="4">ADP-ribose pyrophosphatase YjhB (NUDIX family)</fullName>
    </submittedName>
</protein>
<dbReference type="PROSITE" id="PS00893">
    <property type="entry name" value="NUDIX_BOX"/>
    <property type="match status" value="1"/>
</dbReference>
<dbReference type="Proteomes" id="UP000538666">
    <property type="component" value="Unassembled WGS sequence"/>
</dbReference>
<reference evidence="4 5" key="1">
    <citation type="submission" date="2020-08" db="EMBL/GenBank/DDBJ databases">
        <title>Genomic Encyclopedia of Type Strains, Phase IV (KMG-IV): sequencing the most valuable type-strain genomes for metagenomic binning, comparative biology and taxonomic classification.</title>
        <authorList>
            <person name="Goeker M."/>
        </authorList>
    </citation>
    <scope>NUCLEOTIDE SEQUENCE [LARGE SCALE GENOMIC DNA]</scope>
    <source>
        <strain evidence="4 5">DSM 103733</strain>
    </source>
</reference>
<evidence type="ECO:0000313" key="5">
    <source>
        <dbReference type="Proteomes" id="UP000538666"/>
    </source>
</evidence>
<gene>
    <name evidence="4" type="ORF">HNQ77_002150</name>
</gene>
<evidence type="ECO:0000256" key="2">
    <source>
        <dbReference type="RuleBase" id="RU003476"/>
    </source>
</evidence>
<dbReference type="RefSeq" id="WP_050059141.1">
    <property type="nucleotide sequence ID" value="NZ_JACHEK010000004.1"/>
</dbReference>
<dbReference type="CDD" id="cd04673">
    <property type="entry name" value="NUDIX_ADPRase"/>
    <property type="match status" value="1"/>
</dbReference>